<dbReference type="InterPro" id="IPR036890">
    <property type="entry name" value="HATPase_C_sf"/>
</dbReference>
<comment type="caution">
    <text evidence="18">The sequence shown here is derived from an EMBL/GenBank/DDBJ whole genome shotgun (WGS) entry which is preliminary data.</text>
</comment>
<dbReference type="SUPFAM" id="SSF158472">
    <property type="entry name" value="HAMP domain-like"/>
    <property type="match status" value="1"/>
</dbReference>
<organism evidence="18 19">
    <name type="scientific">Dasania phycosphaerae</name>
    <dbReference type="NCBI Taxonomy" id="2950436"/>
    <lineage>
        <taxon>Bacteria</taxon>
        <taxon>Pseudomonadati</taxon>
        <taxon>Pseudomonadota</taxon>
        <taxon>Gammaproteobacteria</taxon>
        <taxon>Cellvibrionales</taxon>
        <taxon>Spongiibacteraceae</taxon>
        <taxon>Dasania</taxon>
    </lineage>
</organism>
<dbReference type="PROSITE" id="PS50885">
    <property type="entry name" value="HAMP"/>
    <property type="match status" value="1"/>
</dbReference>
<dbReference type="PROSITE" id="PS50109">
    <property type="entry name" value="HIS_KIN"/>
    <property type="match status" value="1"/>
</dbReference>
<evidence type="ECO:0000256" key="1">
    <source>
        <dbReference type="ARBA" id="ARBA00000085"/>
    </source>
</evidence>
<keyword evidence="14" id="KW-1133">Transmembrane helix</keyword>
<comment type="catalytic activity">
    <reaction evidence="1">
        <text>ATP + protein L-histidine = ADP + protein N-phospho-L-histidine.</text>
        <dbReference type="EC" id="2.7.13.3"/>
    </reaction>
</comment>
<dbReference type="GO" id="GO:0000155">
    <property type="term" value="F:phosphorelay sensor kinase activity"/>
    <property type="evidence" value="ECO:0007669"/>
    <property type="project" value="InterPro"/>
</dbReference>
<evidence type="ECO:0000256" key="3">
    <source>
        <dbReference type="ARBA" id="ARBA00012438"/>
    </source>
</evidence>
<evidence type="ECO:0000256" key="8">
    <source>
        <dbReference type="ARBA" id="ARBA00022840"/>
    </source>
</evidence>
<keyword evidence="14" id="KW-0812">Transmembrane</keyword>
<evidence type="ECO:0000256" key="14">
    <source>
        <dbReference type="SAM" id="Phobius"/>
    </source>
</evidence>
<protein>
    <recommendedName>
        <fullName evidence="11">Sensory/regulatory protein RpfC</fullName>
        <ecNumber evidence="3">2.7.13.3</ecNumber>
    </recommendedName>
</protein>
<dbReference type="Gene3D" id="1.10.287.130">
    <property type="match status" value="1"/>
</dbReference>
<dbReference type="PANTHER" id="PTHR45339">
    <property type="entry name" value="HYBRID SIGNAL TRANSDUCTION HISTIDINE KINASE J"/>
    <property type="match status" value="1"/>
</dbReference>
<dbReference type="InterPro" id="IPR004358">
    <property type="entry name" value="Sig_transdc_His_kin-like_C"/>
</dbReference>
<evidence type="ECO:0000256" key="12">
    <source>
        <dbReference type="PROSITE-ProRule" id="PRU00169"/>
    </source>
</evidence>
<dbReference type="Gene3D" id="3.40.50.2300">
    <property type="match status" value="1"/>
</dbReference>
<keyword evidence="14" id="KW-0472">Membrane</keyword>
<feature type="domain" description="Response regulatory" evidence="16">
    <location>
        <begin position="773"/>
        <end position="889"/>
    </location>
</feature>
<dbReference type="GO" id="GO:0005524">
    <property type="term" value="F:ATP binding"/>
    <property type="evidence" value="ECO:0007669"/>
    <property type="project" value="UniProtKB-KW"/>
</dbReference>
<dbReference type="InterPro" id="IPR003661">
    <property type="entry name" value="HisK_dim/P_dom"/>
</dbReference>
<gene>
    <name evidence="18" type="ORF">O0V09_01625</name>
</gene>
<evidence type="ECO:0000256" key="11">
    <source>
        <dbReference type="ARBA" id="ARBA00068150"/>
    </source>
</evidence>
<feature type="domain" description="HAMP" evidence="17">
    <location>
        <begin position="307"/>
        <end position="360"/>
    </location>
</feature>
<dbReference type="Gene3D" id="6.10.340.10">
    <property type="match status" value="1"/>
</dbReference>
<keyword evidence="19" id="KW-1185">Reference proteome</keyword>
<sequence>MNFVKKMFRSLQVQILLVVTCLILILIVQAFQYKVSQDRLIENQALTLQAMTNVGLVNQLERDVVDLQRNVLIYKDTASESAISRFNDLIASVNANLASFENNIAATDNEKYKDLIKRMRSHLKDYESNFSSVISGRERRENIYHNNIVLGFERLNYLLDQHEEDDSNYKVRYALLSANRYLLAYMLSPDYQLIESFNENINSVGDSLNNSYLNKSDIEANLNKVRDDFTQLTYVTRGYIFLVNVVMAGSANEFLFLTREIAQSFSDEQLLNNKNILQVTAATQRNNTVVLVFSLVLFVLVALYLILRIIVPVRKITDVFRVLSVGGEVDEIPCVRRGDEIGDLAKAANVFHEKNKESVELLERTQKLNVEQELLNLELAIEKERAEKAAESKGMFLANMSHEIRTPMNGIIGLVQLALKTNLDKKQRSYLDKIAYSCRIMMGVINDVLDFSKIEAGKLDIEHLEFSLNAVIENLIAIVGVGAKEKNLKFRVNVNSAIPEKLKGDALRLSQVLLNLCSNAIKFTDSGSVVIDIDFHPSNQDEPAKIIARVSDTGIGMSPEQLAVVFDSFTQADGSTSRKFGGTGLGLTIVKQLTELMGGEVAVSSIEGRGSRFTVSCQVEELPCEMLLTELAGKQLTVYYPLLADAPLINDAYFDSAGISKRILLHDQIDNLASTAEPNKSFVLIDVVSSIFADTQQGFIQQLLAIGLPVGFVVDAELDERQSEILTAFGHPILTHPFAPTDFKQFIIEVVEEPAELEQLELDERGSQQFKGHVLVVEDNRINQIVVGDMLADMGLSFDLAENGQKALEKVVAGEDYDMVFMDIQMPVMDGYTATKQLRTDGYKDLIICGLSANAMAQDIAEAEKSGMNDYLTKPIEWDAVLAIANKYLEKSN</sequence>
<dbReference type="Pfam" id="PF00072">
    <property type="entry name" value="Response_reg"/>
    <property type="match status" value="1"/>
</dbReference>
<comment type="subunit">
    <text evidence="10">At low DSF concentrations, interacts with RpfF.</text>
</comment>
<dbReference type="FunFam" id="1.10.287.130:FF:000002">
    <property type="entry name" value="Two-component osmosensing histidine kinase"/>
    <property type="match status" value="1"/>
</dbReference>
<keyword evidence="8 18" id="KW-0067">ATP-binding</keyword>
<proteinExistence type="predicted"/>
<evidence type="ECO:0000256" key="4">
    <source>
        <dbReference type="ARBA" id="ARBA00022553"/>
    </source>
</evidence>
<reference evidence="18 19" key="1">
    <citation type="submission" date="2022-12" db="EMBL/GenBank/DDBJ databases">
        <title>Dasania phycosphaerae sp. nov., isolated from particulate material of the south coast of Korea.</title>
        <authorList>
            <person name="Jiang Y."/>
        </authorList>
    </citation>
    <scope>NUCLEOTIDE SEQUENCE [LARGE SCALE GENOMIC DNA]</scope>
    <source>
        <strain evidence="18 19">GY-19</strain>
    </source>
</reference>
<keyword evidence="6" id="KW-0547">Nucleotide-binding</keyword>
<dbReference type="SUPFAM" id="SSF52172">
    <property type="entry name" value="CheY-like"/>
    <property type="match status" value="1"/>
</dbReference>
<dbReference type="PROSITE" id="PS50110">
    <property type="entry name" value="RESPONSE_REGULATORY"/>
    <property type="match status" value="1"/>
</dbReference>
<dbReference type="CDD" id="cd16922">
    <property type="entry name" value="HATPase_EvgS-ArcB-TorS-like"/>
    <property type="match status" value="1"/>
</dbReference>
<evidence type="ECO:0000313" key="18">
    <source>
        <dbReference type="EMBL" id="MCZ0863879.1"/>
    </source>
</evidence>
<feature type="domain" description="Histidine kinase" evidence="15">
    <location>
        <begin position="399"/>
        <end position="621"/>
    </location>
</feature>
<dbReference type="PANTHER" id="PTHR45339:SF1">
    <property type="entry name" value="HYBRID SIGNAL TRANSDUCTION HISTIDINE KINASE J"/>
    <property type="match status" value="1"/>
</dbReference>
<dbReference type="EMBL" id="JAPTGG010000001">
    <property type="protein sequence ID" value="MCZ0863879.1"/>
    <property type="molecule type" value="Genomic_DNA"/>
</dbReference>
<dbReference type="SMART" id="SM01358">
    <property type="entry name" value="HBM"/>
    <property type="match status" value="1"/>
</dbReference>
<dbReference type="CDD" id="cd17546">
    <property type="entry name" value="REC_hyHK_CKI1_RcsC-like"/>
    <property type="match status" value="1"/>
</dbReference>
<dbReference type="CDD" id="cd00082">
    <property type="entry name" value="HisKA"/>
    <property type="match status" value="1"/>
</dbReference>
<dbReference type="FunFam" id="3.30.565.10:FF:000010">
    <property type="entry name" value="Sensor histidine kinase RcsC"/>
    <property type="match status" value="1"/>
</dbReference>
<dbReference type="GO" id="GO:0016020">
    <property type="term" value="C:membrane"/>
    <property type="evidence" value="ECO:0007669"/>
    <property type="project" value="UniProtKB-SubCell"/>
</dbReference>
<dbReference type="SMART" id="SM00387">
    <property type="entry name" value="HATPase_c"/>
    <property type="match status" value="1"/>
</dbReference>
<dbReference type="InterPro" id="IPR001789">
    <property type="entry name" value="Sig_transdc_resp-reg_receiver"/>
</dbReference>
<dbReference type="SMART" id="SM00448">
    <property type="entry name" value="REC"/>
    <property type="match status" value="1"/>
</dbReference>
<dbReference type="Pfam" id="PF00512">
    <property type="entry name" value="HisKA"/>
    <property type="match status" value="1"/>
</dbReference>
<evidence type="ECO:0000256" key="13">
    <source>
        <dbReference type="SAM" id="Coils"/>
    </source>
</evidence>
<dbReference type="RefSeq" id="WP_258330027.1">
    <property type="nucleotide sequence ID" value="NZ_JAPTGG010000001.1"/>
</dbReference>
<dbReference type="AlphaFoldDB" id="A0A9J6RI40"/>
<keyword evidence="7" id="KW-0418">Kinase</keyword>
<feature type="transmembrane region" description="Helical" evidence="14">
    <location>
        <begin position="289"/>
        <end position="311"/>
    </location>
</feature>
<evidence type="ECO:0000256" key="5">
    <source>
        <dbReference type="ARBA" id="ARBA00022679"/>
    </source>
</evidence>
<evidence type="ECO:0000256" key="2">
    <source>
        <dbReference type="ARBA" id="ARBA00004370"/>
    </source>
</evidence>
<dbReference type="InterPro" id="IPR003594">
    <property type="entry name" value="HATPase_dom"/>
</dbReference>
<feature type="modified residue" description="4-aspartylphosphate" evidence="12">
    <location>
        <position position="823"/>
    </location>
</feature>
<evidence type="ECO:0000259" key="17">
    <source>
        <dbReference type="PROSITE" id="PS50885"/>
    </source>
</evidence>
<accession>A0A9J6RI40</accession>
<evidence type="ECO:0000256" key="9">
    <source>
        <dbReference type="ARBA" id="ARBA00023012"/>
    </source>
</evidence>
<dbReference type="Gene3D" id="3.30.565.10">
    <property type="entry name" value="Histidine kinase-like ATPase, C-terminal domain"/>
    <property type="match status" value="1"/>
</dbReference>
<dbReference type="InterPro" id="IPR011006">
    <property type="entry name" value="CheY-like_superfamily"/>
</dbReference>
<dbReference type="InterPro" id="IPR036097">
    <property type="entry name" value="HisK_dim/P_sf"/>
</dbReference>
<dbReference type="InterPro" id="IPR005467">
    <property type="entry name" value="His_kinase_dom"/>
</dbReference>
<evidence type="ECO:0000256" key="7">
    <source>
        <dbReference type="ARBA" id="ARBA00022777"/>
    </source>
</evidence>
<evidence type="ECO:0000259" key="16">
    <source>
        <dbReference type="PROSITE" id="PS50110"/>
    </source>
</evidence>
<dbReference type="Pfam" id="PF02518">
    <property type="entry name" value="HATPase_c"/>
    <property type="match status" value="1"/>
</dbReference>
<evidence type="ECO:0000256" key="6">
    <source>
        <dbReference type="ARBA" id="ARBA00022741"/>
    </source>
</evidence>
<evidence type="ECO:0000313" key="19">
    <source>
        <dbReference type="Proteomes" id="UP001069090"/>
    </source>
</evidence>
<keyword evidence="5" id="KW-0808">Transferase</keyword>
<dbReference type="EC" id="2.7.13.3" evidence="3"/>
<dbReference type="SUPFAM" id="SSF55874">
    <property type="entry name" value="ATPase domain of HSP90 chaperone/DNA topoisomerase II/histidine kinase"/>
    <property type="match status" value="1"/>
</dbReference>
<dbReference type="SUPFAM" id="SSF47384">
    <property type="entry name" value="Homodimeric domain of signal transducing histidine kinase"/>
    <property type="match status" value="1"/>
</dbReference>
<keyword evidence="4 12" id="KW-0597">Phosphoprotein</keyword>
<dbReference type="InterPro" id="IPR003660">
    <property type="entry name" value="HAMP_dom"/>
</dbReference>
<name>A0A9J6RI40_9GAMM</name>
<dbReference type="Proteomes" id="UP001069090">
    <property type="component" value="Unassembled WGS sequence"/>
</dbReference>
<evidence type="ECO:0000259" key="15">
    <source>
        <dbReference type="PROSITE" id="PS50109"/>
    </source>
</evidence>
<dbReference type="PRINTS" id="PR00344">
    <property type="entry name" value="BCTRLSENSOR"/>
</dbReference>
<keyword evidence="13" id="KW-0175">Coiled coil</keyword>
<dbReference type="InterPro" id="IPR032255">
    <property type="entry name" value="HBM"/>
</dbReference>
<comment type="subcellular location">
    <subcellularLocation>
        <location evidence="2">Membrane</location>
    </subcellularLocation>
</comment>
<feature type="coiled-coil region" evidence="13">
    <location>
        <begin position="57"/>
        <end position="129"/>
    </location>
</feature>
<dbReference type="SMART" id="SM00388">
    <property type="entry name" value="HisKA"/>
    <property type="match status" value="1"/>
</dbReference>
<evidence type="ECO:0000256" key="10">
    <source>
        <dbReference type="ARBA" id="ARBA00064003"/>
    </source>
</evidence>
<keyword evidence="9" id="KW-0902">Two-component regulatory system</keyword>